<dbReference type="AlphaFoldDB" id="A0A6P8YNT5"/>
<name>A0A6P8YNT5_THRPL</name>
<dbReference type="InParanoid" id="A0A6P8YNT5"/>
<evidence type="ECO:0000313" key="3">
    <source>
        <dbReference type="RefSeq" id="XP_034238870.1"/>
    </source>
</evidence>
<evidence type="ECO:0000256" key="1">
    <source>
        <dbReference type="SAM" id="SignalP"/>
    </source>
</evidence>
<accession>A0A6P8YNT5</accession>
<reference evidence="3" key="1">
    <citation type="submission" date="2025-08" db="UniProtKB">
        <authorList>
            <consortium name="RefSeq"/>
        </authorList>
    </citation>
    <scope>IDENTIFICATION</scope>
    <source>
        <tissue evidence="3">Total insect</tissue>
    </source>
</reference>
<feature type="chain" id="PRO_5027896549" evidence="1">
    <location>
        <begin position="19"/>
        <end position="229"/>
    </location>
</feature>
<dbReference type="RefSeq" id="XP_034238870.1">
    <property type="nucleotide sequence ID" value="XM_034382979.1"/>
</dbReference>
<keyword evidence="2" id="KW-1185">Reference proteome</keyword>
<feature type="signal peptide" evidence="1">
    <location>
        <begin position="1"/>
        <end position="18"/>
    </location>
</feature>
<protein>
    <submittedName>
        <fullName evidence="3">Uncharacterized protein LOC117643859</fullName>
    </submittedName>
</protein>
<evidence type="ECO:0000313" key="2">
    <source>
        <dbReference type="Proteomes" id="UP000515158"/>
    </source>
</evidence>
<dbReference type="KEGG" id="tpal:117643859"/>
<proteinExistence type="predicted"/>
<dbReference type="GeneID" id="117643859"/>
<dbReference type="Proteomes" id="UP000515158">
    <property type="component" value="Unplaced"/>
</dbReference>
<dbReference type="OrthoDB" id="6588810at2759"/>
<keyword evidence="1" id="KW-0732">Signal</keyword>
<sequence length="229" mass="24443">MWVLVALLPLVAARSAHPHRPQRAFEDNSYPYQPVVPYYEAPVQECPQMAPTEIDLDELLGSWHLSLLLLADRVTTADGLLDESMCAEVDLVRTNGSMLRLDWQLRQLNLPAGLADLRLQVAAAILGQPGLWALATPLGGEMVGTVSHAVPDSHMVLTVCGEGAAVRGAARAAGRGGAVHALTALLTRRPPSAVGSLELLRLSAHMVPSTGNGGGFRHADERLLSWGQC</sequence>
<gene>
    <name evidence="3" type="primary">LOC117643859</name>
</gene>
<organism evidence="3">
    <name type="scientific">Thrips palmi</name>
    <name type="common">Melon thrips</name>
    <dbReference type="NCBI Taxonomy" id="161013"/>
    <lineage>
        <taxon>Eukaryota</taxon>
        <taxon>Metazoa</taxon>
        <taxon>Ecdysozoa</taxon>
        <taxon>Arthropoda</taxon>
        <taxon>Hexapoda</taxon>
        <taxon>Insecta</taxon>
        <taxon>Pterygota</taxon>
        <taxon>Neoptera</taxon>
        <taxon>Paraneoptera</taxon>
        <taxon>Thysanoptera</taxon>
        <taxon>Terebrantia</taxon>
        <taxon>Thripoidea</taxon>
        <taxon>Thripidae</taxon>
        <taxon>Thrips</taxon>
    </lineage>
</organism>